<reference evidence="2 3" key="1">
    <citation type="submission" date="2018-04" db="EMBL/GenBank/DDBJ databases">
        <authorList>
            <person name="Harrington T."/>
            <person name="Washburn E."/>
            <person name="Bricker J."/>
            <person name="McKinney A."/>
            <person name="Betsko A.J."/>
            <person name="Garlena R.A."/>
            <person name="Russell D.A."/>
            <person name="Pope W.A."/>
            <person name="Jacobs-Sera D."/>
            <person name="Hatfull G.F."/>
        </authorList>
    </citation>
    <scope>NUCLEOTIDE SEQUENCE [LARGE SCALE GENOMIC DNA]</scope>
</reference>
<organism evidence="2 3">
    <name type="scientific">Microbacterium phage AnnaSerena</name>
    <dbReference type="NCBI Taxonomy" id="2201432"/>
    <lineage>
        <taxon>Viruses</taxon>
        <taxon>Duplodnaviria</taxon>
        <taxon>Heunggongvirae</taxon>
        <taxon>Uroviricota</taxon>
        <taxon>Caudoviricetes</taxon>
        <taxon>Krampusvirus</taxon>
        <taxon>Krampusvirus krampus</taxon>
    </lineage>
</organism>
<proteinExistence type="predicted"/>
<protein>
    <submittedName>
        <fullName evidence="2">Portal protein</fullName>
    </submittedName>
</protein>
<feature type="region of interest" description="Disordered" evidence="1">
    <location>
        <begin position="512"/>
        <end position="533"/>
    </location>
</feature>
<dbReference type="EMBL" id="MH271292">
    <property type="protein sequence ID" value="AWY04469.1"/>
    <property type="molecule type" value="Genomic_DNA"/>
</dbReference>
<name>A0A2Z4Q3L8_9CAUD</name>
<dbReference type="Proteomes" id="UP000251068">
    <property type="component" value="Segment"/>
</dbReference>
<accession>A0A2Z4Q3L8</accession>
<gene>
    <name evidence="2" type="primary">13</name>
    <name evidence="2" type="ORF">SEA_ANNASERENA_13</name>
</gene>
<sequence>MADLQTPYSTAMPYVVADAASGGWQSDYDRQRLSSYDLYDDMFHNDPARYRLMLRGSDEKPIYVPTAGSIIKSLARYVGKNWGFRVMEPVADPGEEAPEVTPEQIALAQVTFGKLFARERLLSRYRSGVPEWLRRGDWCWFVSADELKAAGRRISVRPIDPRRYFPINGDVTDLSRVTGQQLIEEVMVGDTIALYVQTWLKASDPGHPDFGQEEPEEGFPITYSADVFDVKDYDDPLKRKRLTSPDYASVAQEYIEGITNLPIYHIKNNEETDDPFGRSDLAGLESMVSGINQAITDEDLALALMGIGMYTTDSGAPVDETTGQPTNWKLGPNRVVETDEGTSFSKVEGIDDVKPFQDHVGYMKSEAQGNAGLSDVSVGTAQNVSAESGIALAIKFSPTQDTVIAKNDNSNGVLTQMLHDLKEWFLAFEQIDLGDVDIVSVTEDKNLLPFDREGRWKELMEGVTAKIFTIEYAVQVAAEEFGYVFPAGYGAAAQAASDAAAAALDPFAARAGAEVEAEDAEEDEAGDDSAAES</sequence>
<evidence type="ECO:0000256" key="1">
    <source>
        <dbReference type="SAM" id="MobiDB-lite"/>
    </source>
</evidence>
<evidence type="ECO:0000313" key="2">
    <source>
        <dbReference type="EMBL" id="AWY04469.1"/>
    </source>
</evidence>
<feature type="compositionally biased region" description="Acidic residues" evidence="1">
    <location>
        <begin position="515"/>
        <end position="533"/>
    </location>
</feature>
<evidence type="ECO:0000313" key="3">
    <source>
        <dbReference type="Proteomes" id="UP000251068"/>
    </source>
</evidence>